<feature type="domain" description="Helicase C-terminal" evidence="12">
    <location>
        <begin position="419"/>
        <end position="579"/>
    </location>
</feature>
<comment type="subcellular location">
    <subcellularLocation>
        <location evidence="1">Nucleus</location>
        <location evidence="1">Nucleolus</location>
    </subcellularLocation>
</comment>
<dbReference type="InterPro" id="IPR027417">
    <property type="entry name" value="P-loop_NTPase"/>
</dbReference>
<dbReference type="GO" id="GO:0016787">
    <property type="term" value="F:hydrolase activity"/>
    <property type="evidence" value="ECO:0007669"/>
    <property type="project" value="UniProtKB-KW"/>
</dbReference>
<dbReference type="AlphaFoldDB" id="G8Y5S1"/>
<dbReference type="FunCoup" id="G8Y5S1">
    <property type="interactions" value="233"/>
</dbReference>
<dbReference type="InterPro" id="IPR014001">
    <property type="entry name" value="Helicase_ATP-bd"/>
</dbReference>
<dbReference type="EMBL" id="FO082049">
    <property type="protein sequence ID" value="CCE83951.1"/>
    <property type="molecule type" value="Genomic_DNA"/>
</dbReference>
<comment type="catalytic activity">
    <reaction evidence="10">
        <text>ATP + H2O = ADP + phosphate + H(+)</text>
        <dbReference type="Rhea" id="RHEA:13065"/>
        <dbReference type="ChEBI" id="CHEBI:15377"/>
        <dbReference type="ChEBI" id="CHEBI:15378"/>
        <dbReference type="ChEBI" id="CHEBI:30616"/>
        <dbReference type="ChEBI" id="CHEBI:43474"/>
        <dbReference type="ChEBI" id="CHEBI:456216"/>
        <dbReference type="EC" id="3.6.4.13"/>
    </reaction>
</comment>
<organism evidence="14 15">
    <name type="scientific">Pichia sorbitophila (strain ATCC MYA-4447 / BCRC 22081 / CBS 7064 / NBRC 10061 / NRRL Y-12695)</name>
    <name type="common">Hybrid yeast</name>
    <dbReference type="NCBI Taxonomy" id="559304"/>
    <lineage>
        <taxon>Eukaryota</taxon>
        <taxon>Fungi</taxon>
        <taxon>Dikarya</taxon>
        <taxon>Ascomycota</taxon>
        <taxon>Saccharomycotina</taxon>
        <taxon>Pichiomycetes</taxon>
        <taxon>Debaryomycetaceae</taxon>
        <taxon>Millerozyma</taxon>
    </lineage>
</organism>
<dbReference type="Gene3D" id="3.40.50.300">
    <property type="entry name" value="P-loop containing nucleotide triphosphate hydrolases"/>
    <property type="match status" value="2"/>
</dbReference>
<evidence type="ECO:0000256" key="1">
    <source>
        <dbReference type="ARBA" id="ARBA00004604"/>
    </source>
</evidence>
<name>G8Y5S1_PICSO</name>
<dbReference type="GO" id="GO:0005829">
    <property type="term" value="C:cytosol"/>
    <property type="evidence" value="ECO:0007669"/>
    <property type="project" value="TreeGrafter"/>
</dbReference>
<keyword evidence="15" id="KW-1185">Reference proteome</keyword>
<sequence>MFSLRSCYSSRKEWINISFVGRLAGISRSYVKASKKKAGQVIKTRRGKQLEAASQPKAFGFGNFSKLHAPKETLKEISENAIKNISSFESLRIFPSVRAAMIEEIKEKYDLKNTYVKGKSELEIKPSPIQVAAIKKINQPRLRNVNNVNKAPSNDIYKDIKMNNEAKRLKIFTIAAETGSGKTWAYLAPVLSKLKEDDLASYAISETEYQKEKNSQTIRCLILVPTHELVEQVYECVRRASTVPFDVSTELNEKQLKDPVLTSFLQREDQAESLNLNVAKWSAGDPHTRLFDMCKKRVDVLVTTPAKVQGLAKLNNVPRPFRYINQIEYCVIDEADTLMDSSWSASTLGVVRHMPRCKDLIFCSATIPREFNRTLQMVFPDKNSLIHVVTPSIHKIPKKIELKIIDAQLSPYNGSKTRCLAQALYAINKDGTEQGYVKRVIVFVNEKKDVEPLAETLIHRFGHRKEDIVGVTGSQDAEERAFKLESFLQPAQRIEDDPYNSKIRVLVTTDLLARGLNFTGVKNVILMDLPRTSVDLVHRVGRTGRMRQSGRVFIIIDKKTGKSWIKGLPKIVKRGIPLA</sequence>
<gene>
    <name evidence="14" type="primary">Piso0_004548</name>
    <name evidence="13" type="ORF">GNLVRS01_PISO0K19304g</name>
    <name evidence="14" type="ORF">GNLVRS01_PISO0L19305g</name>
</gene>
<dbReference type="GO" id="GO:0003723">
    <property type="term" value="F:RNA binding"/>
    <property type="evidence" value="ECO:0007669"/>
    <property type="project" value="UniProtKB-KW"/>
</dbReference>
<dbReference type="PROSITE" id="PS51192">
    <property type="entry name" value="HELICASE_ATP_BIND_1"/>
    <property type="match status" value="1"/>
</dbReference>
<evidence type="ECO:0000313" key="14">
    <source>
        <dbReference type="EMBL" id="CCE84982.1"/>
    </source>
</evidence>
<dbReference type="PANTHER" id="PTHR47959:SF1">
    <property type="entry name" value="ATP-DEPENDENT RNA HELICASE DBPA"/>
    <property type="match status" value="1"/>
</dbReference>
<evidence type="ECO:0000256" key="10">
    <source>
        <dbReference type="ARBA" id="ARBA00047984"/>
    </source>
</evidence>
<dbReference type="PROSITE" id="PS51194">
    <property type="entry name" value="HELICASE_CTER"/>
    <property type="match status" value="1"/>
</dbReference>
<evidence type="ECO:0000313" key="15">
    <source>
        <dbReference type="Proteomes" id="UP000005222"/>
    </source>
</evidence>
<dbReference type="STRING" id="559304.G8Y5S1"/>
<keyword evidence="9" id="KW-0539">Nucleus</keyword>
<keyword evidence="3" id="KW-0690">Ribosome biogenesis</keyword>
<dbReference type="GO" id="GO:0005730">
    <property type="term" value="C:nucleolus"/>
    <property type="evidence" value="ECO:0007669"/>
    <property type="project" value="UniProtKB-SubCell"/>
</dbReference>
<evidence type="ECO:0000256" key="9">
    <source>
        <dbReference type="ARBA" id="ARBA00023242"/>
    </source>
</evidence>
<dbReference type="SUPFAM" id="SSF52540">
    <property type="entry name" value="P-loop containing nucleoside triphosphate hydrolases"/>
    <property type="match status" value="1"/>
</dbReference>
<reference evidence="15" key="2">
    <citation type="journal article" date="2012" name="G3 (Bethesda)">
        <title>Pichia sorbitophila, an interspecies yeast hybrid reveals early steps of genome resolution following polyploidization.</title>
        <authorList>
            <person name="Leh Louis V."/>
            <person name="Despons L."/>
            <person name="Friedrich A."/>
            <person name="Martin T."/>
            <person name="Durrens P."/>
            <person name="Casaregola S."/>
            <person name="Neuveglise C."/>
            <person name="Fairhead C."/>
            <person name="Marck C."/>
            <person name="Cruz J.A."/>
            <person name="Straub M.L."/>
            <person name="Kugler V."/>
            <person name="Sacerdot C."/>
            <person name="Uzunov Z."/>
            <person name="Thierry A."/>
            <person name="Weiss S."/>
            <person name="Bleykasten C."/>
            <person name="De Montigny J."/>
            <person name="Jacques N."/>
            <person name="Jung P."/>
            <person name="Lemaire M."/>
            <person name="Mallet S."/>
            <person name="Morel G."/>
            <person name="Richard G.F."/>
            <person name="Sarkar A."/>
            <person name="Savel G."/>
            <person name="Schacherer J."/>
            <person name="Seret M.L."/>
            <person name="Talla E."/>
            <person name="Samson G."/>
            <person name="Jubin C."/>
            <person name="Poulain J."/>
            <person name="Vacherie B."/>
            <person name="Barbe V."/>
            <person name="Pelletier E."/>
            <person name="Sherman D.J."/>
            <person name="Westhof E."/>
            <person name="Weissenbach J."/>
            <person name="Baret P.V."/>
            <person name="Wincker P."/>
            <person name="Gaillardin C."/>
            <person name="Dujon B."/>
            <person name="Souciet J.L."/>
        </authorList>
    </citation>
    <scope>NUCLEOTIDE SEQUENCE [LARGE SCALE GENOMIC DNA]</scope>
    <source>
        <strain evidence="15">ATCC MYA-4447 / BCRC 22081 / CBS 7064 / NBRC 10061 / NRRL Y-12695</strain>
    </source>
</reference>
<evidence type="ECO:0000256" key="3">
    <source>
        <dbReference type="ARBA" id="ARBA00022517"/>
    </source>
</evidence>
<dbReference type="InParanoid" id="G8Y5S1"/>
<evidence type="ECO:0000256" key="2">
    <source>
        <dbReference type="ARBA" id="ARBA00012552"/>
    </source>
</evidence>
<dbReference type="PANTHER" id="PTHR47959">
    <property type="entry name" value="ATP-DEPENDENT RNA HELICASE RHLE-RELATED"/>
    <property type="match status" value="1"/>
</dbReference>
<dbReference type="OrthoDB" id="10256233at2759"/>
<dbReference type="Proteomes" id="UP000005222">
    <property type="component" value="Chromosome K"/>
</dbReference>
<dbReference type="CDD" id="cd18787">
    <property type="entry name" value="SF2_C_DEAD"/>
    <property type="match status" value="1"/>
</dbReference>
<proteinExistence type="predicted"/>
<dbReference type="InterPro" id="IPR011545">
    <property type="entry name" value="DEAD/DEAH_box_helicase_dom"/>
</dbReference>
<keyword evidence="4" id="KW-0547">Nucleotide-binding</keyword>
<keyword evidence="6" id="KW-0347">Helicase</keyword>
<dbReference type="Proteomes" id="UP000005222">
    <property type="component" value="Chromosome L"/>
</dbReference>
<evidence type="ECO:0000259" key="11">
    <source>
        <dbReference type="PROSITE" id="PS51192"/>
    </source>
</evidence>
<dbReference type="SMART" id="SM00487">
    <property type="entry name" value="DEXDc"/>
    <property type="match status" value="1"/>
</dbReference>
<evidence type="ECO:0000256" key="7">
    <source>
        <dbReference type="ARBA" id="ARBA00022840"/>
    </source>
</evidence>
<keyword evidence="5" id="KW-0378">Hydrolase</keyword>
<dbReference type="InterPro" id="IPR050079">
    <property type="entry name" value="DEAD_box_RNA_helicase"/>
</dbReference>
<evidence type="ECO:0000256" key="5">
    <source>
        <dbReference type="ARBA" id="ARBA00022801"/>
    </source>
</evidence>
<dbReference type="GO" id="GO:0003724">
    <property type="term" value="F:RNA helicase activity"/>
    <property type="evidence" value="ECO:0007669"/>
    <property type="project" value="UniProtKB-EC"/>
</dbReference>
<dbReference type="GO" id="GO:0005524">
    <property type="term" value="F:ATP binding"/>
    <property type="evidence" value="ECO:0007669"/>
    <property type="project" value="UniProtKB-KW"/>
</dbReference>
<dbReference type="SMART" id="SM00490">
    <property type="entry name" value="HELICc"/>
    <property type="match status" value="1"/>
</dbReference>
<reference evidence="14" key="1">
    <citation type="submission" date="2011-10" db="EMBL/GenBank/DDBJ databases">
        <authorList>
            <person name="Genoscope - CEA"/>
        </authorList>
    </citation>
    <scope>NUCLEOTIDE SEQUENCE</scope>
</reference>
<dbReference type="GO" id="GO:0006364">
    <property type="term" value="P:rRNA processing"/>
    <property type="evidence" value="ECO:0007669"/>
    <property type="project" value="UniProtKB-ARBA"/>
</dbReference>
<accession>G8Y5S1</accession>
<dbReference type="InterPro" id="IPR001650">
    <property type="entry name" value="Helicase_C-like"/>
</dbReference>
<dbReference type="Pfam" id="PF00270">
    <property type="entry name" value="DEAD"/>
    <property type="match status" value="1"/>
</dbReference>
<evidence type="ECO:0000256" key="4">
    <source>
        <dbReference type="ARBA" id="ARBA00022741"/>
    </source>
</evidence>
<protein>
    <recommendedName>
        <fullName evidence="2">RNA helicase</fullName>
        <ecNumber evidence="2">3.6.4.13</ecNumber>
    </recommendedName>
</protein>
<dbReference type="EC" id="3.6.4.13" evidence="2"/>
<keyword evidence="8" id="KW-0694">RNA-binding</keyword>
<keyword evidence="7" id="KW-0067">ATP-binding</keyword>
<dbReference type="HOGENOM" id="CLU_003041_18_0_1"/>
<evidence type="ECO:0000256" key="6">
    <source>
        <dbReference type="ARBA" id="ARBA00022806"/>
    </source>
</evidence>
<feature type="domain" description="Helicase ATP-binding" evidence="11">
    <location>
        <begin position="163"/>
        <end position="385"/>
    </location>
</feature>
<dbReference type="eggNOG" id="KOG0335">
    <property type="taxonomic scope" value="Eukaryota"/>
</dbReference>
<evidence type="ECO:0000313" key="13">
    <source>
        <dbReference type="EMBL" id="CCE83951.1"/>
    </source>
</evidence>
<evidence type="ECO:0000256" key="8">
    <source>
        <dbReference type="ARBA" id="ARBA00022884"/>
    </source>
</evidence>
<evidence type="ECO:0000259" key="12">
    <source>
        <dbReference type="PROSITE" id="PS51194"/>
    </source>
</evidence>
<dbReference type="EMBL" id="FO082048">
    <property type="protein sequence ID" value="CCE84982.1"/>
    <property type="molecule type" value="Genomic_DNA"/>
</dbReference>
<dbReference type="Pfam" id="PF00271">
    <property type="entry name" value="Helicase_C"/>
    <property type="match status" value="1"/>
</dbReference>